<protein>
    <recommendedName>
        <fullName evidence="3">Lipoprotein</fullName>
    </recommendedName>
</protein>
<keyword evidence="2" id="KW-1185">Reference proteome</keyword>
<evidence type="ECO:0008006" key="3">
    <source>
        <dbReference type="Google" id="ProtNLM"/>
    </source>
</evidence>
<dbReference type="PROSITE" id="PS51257">
    <property type="entry name" value="PROKAR_LIPOPROTEIN"/>
    <property type="match status" value="1"/>
</dbReference>
<name>A0ABY3VQ32_9MYCO</name>
<organism evidence="1 2">
    <name type="scientific">Mycobacterium paraterrae</name>
    <dbReference type="NCBI Taxonomy" id="577492"/>
    <lineage>
        <taxon>Bacteria</taxon>
        <taxon>Bacillati</taxon>
        <taxon>Actinomycetota</taxon>
        <taxon>Actinomycetes</taxon>
        <taxon>Mycobacteriales</taxon>
        <taxon>Mycobacteriaceae</taxon>
        <taxon>Mycobacterium</taxon>
    </lineage>
</organism>
<dbReference type="EMBL" id="CP092488">
    <property type="protein sequence ID" value="UMB71552.1"/>
    <property type="molecule type" value="Genomic_DNA"/>
</dbReference>
<reference evidence="1" key="1">
    <citation type="submission" date="2022-08" db="EMBL/GenBank/DDBJ databases">
        <title>Whole genome sequencing of non-tuberculosis mycobacteria type-strains.</title>
        <authorList>
            <person name="Igarashi Y."/>
            <person name="Osugi A."/>
            <person name="Mitarai S."/>
        </authorList>
    </citation>
    <scope>NUCLEOTIDE SEQUENCE</scope>
    <source>
        <strain evidence="1">DSM 45127</strain>
    </source>
</reference>
<accession>A0ABY3VQ32</accession>
<evidence type="ECO:0000313" key="1">
    <source>
        <dbReference type="EMBL" id="UMB71552.1"/>
    </source>
</evidence>
<evidence type="ECO:0000313" key="2">
    <source>
        <dbReference type="Proteomes" id="UP001055336"/>
    </source>
</evidence>
<gene>
    <name evidence="1" type="ORF">MKK62_10085</name>
</gene>
<dbReference type="Proteomes" id="UP001055336">
    <property type="component" value="Chromosome"/>
</dbReference>
<proteinExistence type="predicted"/>
<dbReference type="RefSeq" id="WP_240263302.1">
    <property type="nucleotide sequence ID" value="NZ_CP092488.2"/>
</dbReference>
<sequence>MRIGWLGWPGWPSAARAAGCIAAVLIAVVGCSTITDGSPSADTAIAPAYRQSVSASVSASAATSSIRESQRQRSITVAAVVKACESFAISSKEAVDKVNDFVAAYNRGGDTSGAEQPAIDALTHSADTVEGDSNGPLSRQLREALNAYNDAAREVANAIRSHAGTDQFNQRVNQLNDAKTEAVKRCRAFG</sequence>